<organism evidence="2 3">
    <name type="scientific">Hymenobacter sublimis</name>
    <dbReference type="NCBI Taxonomy" id="2933777"/>
    <lineage>
        <taxon>Bacteria</taxon>
        <taxon>Pseudomonadati</taxon>
        <taxon>Bacteroidota</taxon>
        <taxon>Cytophagia</taxon>
        <taxon>Cytophagales</taxon>
        <taxon>Hymenobacteraceae</taxon>
        <taxon>Hymenobacter</taxon>
    </lineage>
</organism>
<accession>A0ABY4JBV9</accession>
<dbReference type="Proteomes" id="UP000829647">
    <property type="component" value="Chromosome"/>
</dbReference>
<protein>
    <submittedName>
        <fullName evidence="2">Uncharacterized protein</fullName>
    </submittedName>
</protein>
<feature type="region of interest" description="Disordered" evidence="1">
    <location>
        <begin position="102"/>
        <end position="139"/>
    </location>
</feature>
<dbReference type="EMBL" id="CP095848">
    <property type="protein sequence ID" value="UPL49951.1"/>
    <property type="molecule type" value="Genomic_DNA"/>
</dbReference>
<feature type="region of interest" description="Disordered" evidence="1">
    <location>
        <begin position="1"/>
        <end position="21"/>
    </location>
</feature>
<evidence type="ECO:0000313" key="2">
    <source>
        <dbReference type="EMBL" id="UPL49951.1"/>
    </source>
</evidence>
<sequence>MNLDDPIPGFNPNAGAPIPAGTAEQWTKNYRREPGNGLDAAGRQKINAYYFSNALLDQIQAQEGCVGLRFYMGIEEDLSGDKSKDSYQLLVVGVDANGYDMVPRPAAGGQPATDDGIVGDGSSKCPTVCDPTSPLQTGA</sequence>
<keyword evidence="3" id="KW-1185">Reference proteome</keyword>
<name>A0ABY4JBV9_9BACT</name>
<gene>
    <name evidence="2" type="ORF">MWH26_03340</name>
</gene>
<proteinExistence type="predicted"/>
<reference evidence="2 3" key="1">
    <citation type="submission" date="2022-04" db="EMBL/GenBank/DDBJ databases">
        <title>Hymenobacter sp. isolated from the air.</title>
        <authorList>
            <person name="Won M."/>
            <person name="Lee C.-M."/>
            <person name="Woen H.-Y."/>
            <person name="Kwon S.-W."/>
        </authorList>
    </citation>
    <scope>NUCLEOTIDE SEQUENCE [LARGE SCALE GENOMIC DNA]</scope>
    <source>
        <strain evidence="3">5516 S-25</strain>
    </source>
</reference>
<dbReference type="RefSeq" id="WP_247976039.1">
    <property type="nucleotide sequence ID" value="NZ_CP095848.1"/>
</dbReference>
<evidence type="ECO:0000256" key="1">
    <source>
        <dbReference type="SAM" id="MobiDB-lite"/>
    </source>
</evidence>
<evidence type="ECO:0000313" key="3">
    <source>
        <dbReference type="Proteomes" id="UP000829647"/>
    </source>
</evidence>